<gene>
    <name evidence="1" type="ORF">WMO38_14575</name>
</gene>
<reference evidence="1 2" key="1">
    <citation type="submission" date="2024-03" db="EMBL/GenBank/DDBJ databases">
        <title>Human intestinal bacterial collection.</title>
        <authorList>
            <person name="Pauvert C."/>
            <person name="Hitch T.C.A."/>
            <person name="Clavel T."/>
        </authorList>
    </citation>
    <scope>NUCLEOTIDE SEQUENCE [LARGE SCALE GENOMIC DNA]</scope>
    <source>
        <strain evidence="1 2">CLA-JM-H10</strain>
    </source>
</reference>
<dbReference type="Proteomes" id="UP001480973">
    <property type="component" value="Unassembled WGS sequence"/>
</dbReference>
<protein>
    <submittedName>
        <fullName evidence="1">Uncharacterized protein</fullName>
    </submittedName>
</protein>
<sequence length="46" mass="5426">MIDLKADQDEIKEVLGNEYQDYNLERYQQTDIHRIANVDSKVIIST</sequence>
<comment type="caution">
    <text evidence="1">The sequence shown here is derived from an EMBL/GenBank/DDBJ whole genome shotgun (WGS) entry which is preliminary data.</text>
</comment>
<name>A0ABV1GSY9_9FIRM</name>
<proteinExistence type="predicted"/>
<organism evidence="1 2">
    <name type="scientific">Lachnospira intestinalis</name>
    <dbReference type="NCBI Taxonomy" id="3133158"/>
    <lineage>
        <taxon>Bacteria</taxon>
        <taxon>Bacillati</taxon>
        <taxon>Bacillota</taxon>
        <taxon>Clostridia</taxon>
        <taxon>Lachnospirales</taxon>
        <taxon>Lachnospiraceae</taxon>
        <taxon>Lachnospira</taxon>
    </lineage>
</organism>
<evidence type="ECO:0000313" key="2">
    <source>
        <dbReference type="Proteomes" id="UP001480973"/>
    </source>
</evidence>
<dbReference type="EMBL" id="JBBMES010000031">
    <property type="protein sequence ID" value="MEQ2536325.1"/>
    <property type="molecule type" value="Genomic_DNA"/>
</dbReference>
<evidence type="ECO:0000313" key="1">
    <source>
        <dbReference type="EMBL" id="MEQ2536325.1"/>
    </source>
</evidence>
<accession>A0ABV1GSY9</accession>
<keyword evidence="2" id="KW-1185">Reference proteome</keyword>